<dbReference type="EMBL" id="JADCNL010000007">
    <property type="protein sequence ID" value="KAG0473625.1"/>
    <property type="molecule type" value="Genomic_DNA"/>
</dbReference>
<feature type="compositionally biased region" description="Basic and acidic residues" evidence="1">
    <location>
        <begin position="131"/>
        <end position="142"/>
    </location>
</feature>
<evidence type="ECO:0000256" key="1">
    <source>
        <dbReference type="SAM" id="MobiDB-lite"/>
    </source>
</evidence>
<reference evidence="2 3" key="1">
    <citation type="journal article" date="2020" name="Nat. Food">
        <title>A phased Vanilla planifolia genome enables genetic improvement of flavour and production.</title>
        <authorList>
            <person name="Hasing T."/>
            <person name="Tang H."/>
            <person name="Brym M."/>
            <person name="Khazi F."/>
            <person name="Huang T."/>
            <person name="Chambers A.H."/>
        </authorList>
    </citation>
    <scope>NUCLEOTIDE SEQUENCE [LARGE SCALE GENOMIC DNA]</scope>
    <source>
        <tissue evidence="2">Leaf</tissue>
    </source>
</reference>
<accession>A0A835QNN5</accession>
<protein>
    <submittedName>
        <fullName evidence="2">Uncharacterized protein</fullName>
    </submittedName>
</protein>
<dbReference type="AlphaFoldDB" id="A0A835QNN5"/>
<sequence length="150" mass="16862">MGSRKQSKYGTIHQLHHERLSSGFVCFFGYFQYYTKSPCVHFDLSTILSAFLVTADSGSAYATERSLFLSPSVLSRISILISRHGPRSSTKGEKGRERWELGITCAREGGEWEHVGVASPDTESMLRPRTAHQEKRERENRVDSPSPLLG</sequence>
<dbReference type="Proteomes" id="UP000636800">
    <property type="component" value="Chromosome 7"/>
</dbReference>
<gene>
    <name evidence="2" type="ORF">HPP92_015482</name>
</gene>
<organism evidence="2 3">
    <name type="scientific">Vanilla planifolia</name>
    <name type="common">Vanilla</name>
    <dbReference type="NCBI Taxonomy" id="51239"/>
    <lineage>
        <taxon>Eukaryota</taxon>
        <taxon>Viridiplantae</taxon>
        <taxon>Streptophyta</taxon>
        <taxon>Embryophyta</taxon>
        <taxon>Tracheophyta</taxon>
        <taxon>Spermatophyta</taxon>
        <taxon>Magnoliopsida</taxon>
        <taxon>Liliopsida</taxon>
        <taxon>Asparagales</taxon>
        <taxon>Orchidaceae</taxon>
        <taxon>Vanilloideae</taxon>
        <taxon>Vanilleae</taxon>
        <taxon>Vanilla</taxon>
    </lineage>
</organism>
<evidence type="ECO:0000313" key="3">
    <source>
        <dbReference type="Proteomes" id="UP000636800"/>
    </source>
</evidence>
<keyword evidence="3" id="KW-1185">Reference proteome</keyword>
<proteinExistence type="predicted"/>
<evidence type="ECO:0000313" key="2">
    <source>
        <dbReference type="EMBL" id="KAG0473625.1"/>
    </source>
</evidence>
<comment type="caution">
    <text evidence="2">The sequence shown here is derived from an EMBL/GenBank/DDBJ whole genome shotgun (WGS) entry which is preliminary data.</text>
</comment>
<name>A0A835QNN5_VANPL</name>
<dbReference type="OrthoDB" id="10250354at2759"/>
<feature type="region of interest" description="Disordered" evidence="1">
    <location>
        <begin position="113"/>
        <end position="150"/>
    </location>
</feature>